<keyword evidence="4" id="KW-0800">Toxin</keyword>
<evidence type="ECO:0000256" key="3">
    <source>
        <dbReference type="ARBA" id="ARBA00022525"/>
    </source>
</evidence>
<dbReference type="Pfam" id="PF13403">
    <property type="entry name" value="Hint_2"/>
    <property type="match status" value="1"/>
</dbReference>
<sequence length="742" mass="75325">MANYTGTSGNDTWTGTSESDTVNAGTGNDTINTGGGNDTVIAGPETAASATMLDLNWSALDDGTSLTGGYTQDTGGIDVTVSYTNDGRGTGFEVETGATQYVAPGESFSPTSAVRIDGIGRGNTATVEMEFSATEGSPYADSVEDVSFRIGDVDADSWRDVVTIRAYDADGNEVPVTLTTTGNDSISGNTITAGNGNDLASNENGSVLVTVPGPVARIEIDYNNSGSSGSSQVILVSDVQFRAVPAPDDDVVHGGEGNDTIFGGYGDDQLHGEAGDDYLDGGTGNDMLDGGEGNDTLIGGDGDDILIGGAGDDILEGGAGADVLNGGSGMDYADYSASDAGVTIDLSVPGGAASGGHAEGDTLSGIDGIYGSAFDDMLIGFDGQGSSPEDTYTNIFHGGAGNDTLDGAGGDDFLYGDEGDDLLIGGSGNDLLDGGTGDDTLLGGSGNDILIGGAGADVMDGGDDADIFYISGAGDGAGDVIRGGSGGDDWDTLDLTGSKPVGGSKTITYTGTDSDGNGKDGYVEYFDAAGAPAGILHFENIEVIVPCFTPGTMIDTAAGPKPVESLRPGDLVLTRDNGFQPVQWTGARPLTAADLRADPSLRPVHIAAGALGRGLPERALTVSPQHRMLLTGSRAELMFGDLEVLAAAVHLVGRPGITRGKAAPVIYIHIMFARHEIILAEGAWTESFQPGARTLKGMGEPQREELFKLFPELARGTAEGGPGYLSARPSLKAHEVRALLAA</sequence>
<dbReference type="PRINTS" id="PR00313">
    <property type="entry name" value="CABNDNGRPT"/>
</dbReference>
<dbReference type="GO" id="GO:0005576">
    <property type="term" value="C:extracellular region"/>
    <property type="evidence" value="ECO:0007669"/>
    <property type="project" value="UniProtKB-SubCell"/>
</dbReference>
<dbReference type="SUPFAM" id="SSF51120">
    <property type="entry name" value="beta-Roll"/>
    <property type="match status" value="2"/>
</dbReference>
<proteinExistence type="predicted"/>
<keyword evidence="7" id="KW-0472">Membrane</keyword>
<evidence type="ECO:0000256" key="5">
    <source>
        <dbReference type="ARBA" id="ARBA00022737"/>
    </source>
</evidence>
<dbReference type="EMBL" id="WWNR01000002">
    <property type="protein sequence ID" value="MZQ88085.1"/>
    <property type="molecule type" value="Genomic_DNA"/>
</dbReference>
<evidence type="ECO:0000256" key="2">
    <source>
        <dbReference type="ARBA" id="ARBA00004613"/>
    </source>
</evidence>
<dbReference type="InterPro" id="IPR018511">
    <property type="entry name" value="Hemolysin-typ_Ca-bd_CS"/>
</dbReference>
<keyword evidence="3" id="KW-0964">Secreted</keyword>
<gene>
    <name evidence="10" type="ORF">GS660_03105</name>
</gene>
<dbReference type="InterPro" id="IPR036844">
    <property type="entry name" value="Hint_dom_sf"/>
</dbReference>
<dbReference type="PANTHER" id="PTHR38340">
    <property type="entry name" value="S-LAYER PROTEIN"/>
    <property type="match status" value="1"/>
</dbReference>
<reference evidence="10 11" key="1">
    <citation type="submission" date="2020-01" db="EMBL/GenBank/DDBJ databases">
        <title>Frigidibacter albus SP32T (=CGMCC 1.13995T).</title>
        <authorList>
            <person name="Liao X."/>
        </authorList>
    </citation>
    <scope>NUCLEOTIDE SEQUENCE [LARGE SCALE GENOMIC DNA]</scope>
    <source>
        <strain evidence="10 11">SP32</strain>
    </source>
</reference>
<name>A0A6L8VCN9_9RHOB</name>
<dbReference type="PRINTS" id="PR01488">
    <property type="entry name" value="RTXTOXINA"/>
</dbReference>
<dbReference type="PROSITE" id="PS00330">
    <property type="entry name" value="HEMOLYSIN_CALCIUM"/>
    <property type="match status" value="8"/>
</dbReference>
<feature type="domain" description="Hedgehog/Intein (Hint)" evidence="9">
    <location>
        <begin position="546"/>
        <end position="691"/>
    </location>
</feature>
<evidence type="ECO:0000256" key="6">
    <source>
        <dbReference type="ARBA" id="ARBA00023026"/>
    </source>
</evidence>
<accession>A0A6L8VCN9</accession>
<dbReference type="InterPro" id="IPR001343">
    <property type="entry name" value="Hemolysn_Ca-bd"/>
</dbReference>
<evidence type="ECO:0000313" key="11">
    <source>
        <dbReference type="Proteomes" id="UP000477083"/>
    </source>
</evidence>
<feature type="compositionally biased region" description="Low complexity" evidence="8">
    <location>
        <begin position="23"/>
        <end position="32"/>
    </location>
</feature>
<dbReference type="InterPro" id="IPR028992">
    <property type="entry name" value="Hedgehog/Intein_dom"/>
</dbReference>
<dbReference type="Proteomes" id="UP000477083">
    <property type="component" value="Unassembled WGS sequence"/>
</dbReference>
<dbReference type="SUPFAM" id="SSF51294">
    <property type="entry name" value="Hedgehog/intein (Hint) domain"/>
    <property type="match status" value="1"/>
</dbReference>
<keyword evidence="11" id="KW-1185">Reference proteome</keyword>
<dbReference type="GO" id="GO:0005509">
    <property type="term" value="F:calcium ion binding"/>
    <property type="evidence" value="ECO:0007669"/>
    <property type="project" value="InterPro"/>
</dbReference>
<dbReference type="RefSeq" id="WP_161343337.1">
    <property type="nucleotide sequence ID" value="NZ_BMGW01000002.1"/>
</dbReference>
<feature type="compositionally biased region" description="Polar residues" evidence="8">
    <location>
        <begin position="1"/>
        <end position="22"/>
    </location>
</feature>
<dbReference type="Gene3D" id="2.170.16.10">
    <property type="entry name" value="Hedgehog/Intein (Hint) domain"/>
    <property type="match status" value="1"/>
</dbReference>
<dbReference type="GO" id="GO:0016020">
    <property type="term" value="C:membrane"/>
    <property type="evidence" value="ECO:0007669"/>
    <property type="project" value="UniProtKB-SubCell"/>
</dbReference>
<comment type="caution">
    <text evidence="10">The sequence shown here is derived from an EMBL/GenBank/DDBJ whole genome shotgun (WGS) entry which is preliminary data.</text>
</comment>
<organism evidence="10 11">
    <name type="scientific">Frigidibacter albus</name>
    <dbReference type="NCBI Taxonomy" id="1465486"/>
    <lineage>
        <taxon>Bacteria</taxon>
        <taxon>Pseudomonadati</taxon>
        <taxon>Pseudomonadota</taxon>
        <taxon>Alphaproteobacteria</taxon>
        <taxon>Rhodobacterales</taxon>
        <taxon>Paracoccaceae</taxon>
        <taxon>Frigidibacter</taxon>
    </lineage>
</organism>
<evidence type="ECO:0000256" key="7">
    <source>
        <dbReference type="ARBA" id="ARBA00023136"/>
    </source>
</evidence>
<protein>
    <submittedName>
        <fullName evidence="10">Type I secretion protein</fullName>
    </submittedName>
</protein>
<dbReference type="AlphaFoldDB" id="A0A6L8VCN9"/>
<keyword evidence="6" id="KW-0843">Virulence</keyword>
<dbReference type="GO" id="GO:0090729">
    <property type="term" value="F:toxin activity"/>
    <property type="evidence" value="ECO:0007669"/>
    <property type="project" value="UniProtKB-KW"/>
</dbReference>
<keyword evidence="5" id="KW-0677">Repeat</keyword>
<dbReference type="InterPro" id="IPR003995">
    <property type="entry name" value="RTX_toxin_determinant-A"/>
</dbReference>
<evidence type="ECO:0000259" key="9">
    <source>
        <dbReference type="Pfam" id="PF13403"/>
    </source>
</evidence>
<feature type="region of interest" description="Disordered" evidence="8">
    <location>
        <begin position="1"/>
        <end position="40"/>
    </location>
</feature>
<dbReference type="Gene3D" id="2.150.10.10">
    <property type="entry name" value="Serralysin-like metalloprotease, C-terminal"/>
    <property type="match status" value="5"/>
</dbReference>
<evidence type="ECO:0000256" key="8">
    <source>
        <dbReference type="SAM" id="MobiDB-lite"/>
    </source>
</evidence>
<evidence type="ECO:0000256" key="4">
    <source>
        <dbReference type="ARBA" id="ARBA00022656"/>
    </source>
</evidence>
<dbReference type="PANTHER" id="PTHR38340:SF1">
    <property type="entry name" value="S-LAYER PROTEIN"/>
    <property type="match status" value="1"/>
</dbReference>
<dbReference type="InterPro" id="IPR011049">
    <property type="entry name" value="Serralysin-like_metalloprot_C"/>
</dbReference>
<evidence type="ECO:0000256" key="1">
    <source>
        <dbReference type="ARBA" id="ARBA00004370"/>
    </source>
</evidence>
<comment type="subcellular location">
    <subcellularLocation>
        <location evidence="1">Membrane</location>
    </subcellularLocation>
    <subcellularLocation>
        <location evidence="2">Secreted</location>
    </subcellularLocation>
</comment>
<dbReference type="Pfam" id="PF00353">
    <property type="entry name" value="HemolysinCabind"/>
    <property type="match status" value="5"/>
</dbReference>
<feature type="region of interest" description="Disordered" evidence="8">
    <location>
        <begin position="272"/>
        <end position="295"/>
    </location>
</feature>
<evidence type="ECO:0000313" key="10">
    <source>
        <dbReference type="EMBL" id="MZQ88085.1"/>
    </source>
</evidence>
<dbReference type="OrthoDB" id="6305173at2"/>
<dbReference type="InterPro" id="IPR050557">
    <property type="entry name" value="RTX_toxin/Mannuronan_C5-epim"/>
</dbReference>